<dbReference type="AlphaFoldDB" id="A0A1S9IDV8"/>
<keyword evidence="9" id="KW-0479">Metal-binding</keyword>
<dbReference type="OrthoDB" id="5901192at2"/>
<comment type="pathway">
    <text evidence="2">Cell wall biogenesis; lipoteichoic acid biosynthesis.</text>
</comment>
<sequence>MKKYKTYLYSYWDVILFFIVMLTKLLTYGNKLQLKYFKYRTILYPCIGSILLIIALSLIFKRKSRFIFLILFDILISITIIGDLNYFRYFKDLFSLPVLINSFQLGDVGSSVLELFNIWDLLYILDILILIPLFVIIKRKGMIFKNNYKFNFKFIIIILIIAIPIEFINFYKLSQEQPRLISTMYNKVYIAEKLGILNYHYIDFYSSSTNFIKRKLPISANKKEKINDILEKKNTSYTTSQYKGMYEGKNVILIQVEALQNFIINKKINNEEITPNLNKLLNKSLYFNNYFYQIASGSTSDAEFITNNSLYPASSGAAYFLYSGNHFNSLPSKLKEKGYTTVAFHAYKETFWNRNLMYKNMNIDKFYSEKDYSIDEKIGLGLSDKCFFNETIEKIKNIKEPYFSFIITLTSHFPYDAIDKYGKFDVGQYEGTLLGNYMKAIHYTDEQLGLFLDKLEKENILDNSIIAIYGDHYAIPRKNEKDLANFLGKYIDELSWMEIQKVPLIIHTPDEKLKGINTSYCGQIDLYPTLANLLNIKNDIMFGRDLLNNKNESVIFRNGSFTDGKVFYISPVNSYYDIKTHKKINETEELKFKKYNTINELNASDSILKHDLLKNNKLN</sequence>
<evidence type="ECO:0000256" key="1">
    <source>
        <dbReference type="ARBA" id="ARBA00004651"/>
    </source>
</evidence>
<evidence type="ECO:0000256" key="2">
    <source>
        <dbReference type="ARBA" id="ARBA00004936"/>
    </source>
</evidence>
<keyword evidence="9" id="KW-0464">Manganese</keyword>
<dbReference type="GO" id="GO:0005886">
    <property type="term" value="C:plasma membrane"/>
    <property type="evidence" value="ECO:0007669"/>
    <property type="project" value="UniProtKB-SubCell"/>
</dbReference>
<dbReference type="PIRSF" id="PIRSF005091">
    <property type="entry name" value="Mmb_sulf_HI1246"/>
    <property type="match status" value="1"/>
</dbReference>
<keyword evidence="15" id="KW-1185">Reference proteome</keyword>
<evidence type="ECO:0000256" key="8">
    <source>
        <dbReference type="PIRSR" id="PIRSR005091-1"/>
    </source>
</evidence>
<evidence type="ECO:0000313" key="14">
    <source>
        <dbReference type="EMBL" id="OOO68497.1"/>
    </source>
</evidence>
<feature type="binding site" evidence="10">
    <location>
        <position position="257"/>
    </location>
    <ligand>
        <name>Mn(2+)</name>
        <dbReference type="ChEBI" id="CHEBI:29035"/>
    </ligand>
</feature>
<reference evidence="13 15" key="1">
    <citation type="submission" date="2016-12" db="EMBL/GenBank/DDBJ databases">
        <title>Clostridium tepidum sp. nov., a close relative of Clostridium sporogenes and Clostridium botulinum Group I.</title>
        <authorList>
            <person name="Dobritsa A.P."/>
            <person name="Kutumbaka K."/>
            <person name="Werner K."/>
            <person name="Samadpour M."/>
        </authorList>
    </citation>
    <scope>NUCLEOTIDE SEQUENCE [LARGE SCALE GENOMIC DNA]</scope>
    <source>
        <strain evidence="13 15">PE</strain>
    </source>
</reference>
<dbReference type="InterPro" id="IPR017850">
    <property type="entry name" value="Alkaline_phosphatase_core_sf"/>
</dbReference>
<dbReference type="EMBL" id="MRAE01000008">
    <property type="protein sequence ID" value="OOO68497.1"/>
    <property type="molecule type" value="Genomic_DNA"/>
</dbReference>
<evidence type="ECO:0000256" key="3">
    <source>
        <dbReference type="ARBA" id="ARBA00009983"/>
    </source>
</evidence>
<protein>
    <submittedName>
        <fullName evidence="14">Alkaline phosphatase</fullName>
    </submittedName>
</protein>
<dbReference type="InterPro" id="IPR000917">
    <property type="entry name" value="Sulfatase_N"/>
</dbReference>
<evidence type="ECO:0000313" key="16">
    <source>
        <dbReference type="Proteomes" id="UP000190256"/>
    </source>
</evidence>
<feature type="transmembrane region" description="Helical" evidence="11">
    <location>
        <begin position="121"/>
        <end position="138"/>
    </location>
</feature>
<name>A0A1S9IDV8_9CLOT</name>
<evidence type="ECO:0000256" key="6">
    <source>
        <dbReference type="ARBA" id="ARBA00022989"/>
    </source>
</evidence>
<dbReference type="Gene3D" id="3.40.720.10">
    <property type="entry name" value="Alkaline Phosphatase, subunit A"/>
    <property type="match status" value="1"/>
</dbReference>
<dbReference type="SUPFAM" id="SSF53649">
    <property type="entry name" value="Alkaline phosphatase-like"/>
    <property type="match status" value="1"/>
</dbReference>
<evidence type="ECO:0000313" key="15">
    <source>
        <dbReference type="Proteomes" id="UP000190206"/>
    </source>
</evidence>
<accession>A0A1S9IDV8</accession>
<evidence type="ECO:0000313" key="13">
    <source>
        <dbReference type="EMBL" id="OOO63725.1"/>
    </source>
</evidence>
<dbReference type="Proteomes" id="UP000190206">
    <property type="component" value="Unassembled WGS sequence"/>
</dbReference>
<feature type="active site" evidence="8">
    <location>
        <position position="299"/>
    </location>
</feature>
<dbReference type="GO" id="GO:0046872">
    <property type="term" value="F:metal ion binding"/>
    <property type="evidence" value="ECO:0007669"/>
    <property type="project" value="UniProtKB-KW"/>
</dbReference>
<dbReference type="Proteomes" id="UP000190256">
    <property type="component" value="Unassembled WGS sequence"/>
</dbReference>
<reference evidence="14 16" key="2">
    <citation type="submission" date="2016-12" db="EMBL/GenBank/DDBJ databases">
        <title>Clostridium tepidum sp. nov., a close relative of Clostridium sporogenes and Clostridium botulinum Group I.</title>
        <authorList>
            <person name="Dobritsa A.P."/>
            <person name="Kutumbaka K.K."/>
            <person name="Werner K."/>
            <person name="Wiedmann M."/>
            <person name="Asmus A."/>
            <person name="Samadpour M."/>
        </authorList>
    </citation>
    <scope>NUCLEOTIDE SEQUENCE [LARGE SCALE GENOMIC DNA]</scope>
    <source>
        <strain evidence="14 16">IEH 97212</strain>
    </source>
</reference>
<dbReference type="PANTHER" id="PTHR47371:SF3">
    <property type="entry name" value="PHOSPHOGLYCEROL TRANSFERASE I"/>
    <property type="match status" value="1"/>
</dbReference>
<dbReference type="Pfam" id="PF00884">
    <property type="entry name" value="Sulfatase"/>
    <property type="match status" value="1"/>
</dbReference>
<keyword evidence="7 11" id="KW-0472">Membrane</keyword>
<feature type="transmembrane region" description="Helical" evidence="11">
    <location>
        <begin position="150"/>
        <end position="171"/>
    </location>
</feature>
<keyword evidence="5 11" id="KW-0812">Transmembrane</keyword>
<gene>
    <name evidence="13" type="ORF">BS637_01475</name>
    <name evidence="14" type="ORF">BS638_04985</name>
</gene>
<comment type="subcellular location">
    <subcellularLocation>
        <location evidence="1">Cell membrane</location>
        <topology evidence="1">Multi-pass membrane protein</topology>
    </subcellularLocation>
</comment>
<dbReference type="EMBL" id="MRAD01000001">
    <property type="protein sequence ID" value="OOO63725.1"/>
    <property type="molecule type" value="Genomic_DNA"/>
</dbReference>
<comment type="similarity">
    <text evidence="3">Belongs to the LTA synthase family.</text>
</comment>
<feature type="transmembrane region" description="Helical" evidence="11">
    <location>
        <begin position="41"/>
        <end position="59"/>
    </location>
</feature>
<feature type="binding site" evidence="9">
    <location>
        <position position="412"/>
    </location>
    <ligand>
        <name>substrate</name>
    </ligand>
</feature>
<evidence type="ECO:0000256" key="11">
    <source>
        <dbReference type="SAM" id="Phobius"/>
    </source>
</evidence>
<dbReference type="Gene3D" id="3.30.1120.170">
    <property type="match status" value="1"/>
</dbReference>
<evidence type="ECO:0000256" key="10">
    <source>
        <dbReference type="PIRSR" id="PIRSR005091-3"/>
    </source>
</evidence>
<dbReference type="CDD" id="cd16015">
    <property type="entry name" value="LTA_synthase"/>
    <property type="match status" value="1"/>
</dbReference>
<comment type="caution">
    <text evidence="14">The sequence shown here is derived from an EMBL/GenBank/DDBJ whole genome shotgun (WGS) entry which is preliminary data.</text>
</comment>
<proteinExistence type="inferred from homology"/>
<evidence type="ECO:0000256" key="9">
    <source>
        <dbReference type="PIRSR" id="PIRSR005091-2"/>
    </source>
</evidence>
<feature type="binding site" evidence="10">
    <location>
        <position position="299"/>
    </location>
    <ligand>
        <name>Mn(2+)</name>
        <dbReference type="ChEBI" id="CHEBI:29035"/>
    </ligand>
</feature>
<feature type="binding site" evidence="10">
    <location>
        <position position="471"/>
    </location>
    <ligand>
        <name>Mn(2+)</name>
        <dbReference type="ChEBI" id="CHEBI:29035"/>
    </ligand>
</feature>
<feature type="transmembrane region" description="Helical" evidence="11">
    <location>
        <begin position="66"/>
        <end position="87"/>
    </location>
</feature>
<dbReference type="PANTHER" id="PTHR47371">
    <property type="entry name" value="LIPOTEICHOIC ACID SYNTHASE"/>
    <property type="match status" value="1"/>
</dbReference>
<feature type="binding site" evidence="10">
    <location>
        <position position="472"/>
    </location>
    <ligand>
        <name>Mn(2+)</name>
        <dbReference type="ChEBI" id="CHEBI:29035"/>
    </ligand>
</feature>
<dbReference type="STRING" id="1962263.BS637_01475"/>
<evidence type="ECO:0000256" key="5">
    <source>
        <dbReference type="ARBA" id="ARBA00022692"/>
    </source>
</evidence>
<keyword evidence="6 11" id="KW-1133">Transmembrane helix</keyword>
<dbReference type="InterPro" id="IPR050448">
    <property type="entry name" value="OpgB/LTA_synthase_biosynth"/>
</dbReference>
<evidence type="ECO:0000256" key="4">
    <source>
        <dbReference type="ARBA" id="ARBA00022475"/>
    </source>
</evidence>
<dbReference type="InterPro" id="IPR012160">
    <property type="entry name" value="LtaS-like"/>
</dbReference>
<organism evidence="14 16">
    <name type="scientific">Clostridium tepidum</name>
    <dbReference type="NCBI Taxonomy" id="1962263"/>
    <lineage>
        <taxon>Bacteria</taxon>
        <taxon>Bacillati</taxon>
        <taxon>Bacillota</taxon>
        <taxon>Clostridia</taxon>
        <taxon>Eubacteriales</taxon>
        <taxon>Clostridiaceae</taxon>
        <taxon>Clostridium</taxon>
    </lineage>
</organism>
<keyword evidence="4" id="KW-1003">Cell membrane</keyword>
<feature type="domain" description="Sulfatase N-terminal" evidence="12">
    <location>
        <begin position="249"/>
        <end position="536"/>
    </location>
</feature>
<dbReference type="RefSeq" id="WP_078022738.1">
    <property type="nucleotide sequence ID" value="NZ_JANKAH010000002.1"/>
</dbReference>
<feature type="transmembrane region" description="Helical" evidence="11">
    <location>
        <begin position="7"/>
        <end position="29"/>
    </location>
</feature>
<evidence type="ECO:0000256" key="7">
    <source>
        <dbReference type="ARBA" id="ARBA00023136"/>
    </source>
</evidence>
<evidence type="ECO:0000259" key="12">
    <source>
        <dbReference type="Pfam" id="PF00884"/>
    </source>
</evidence>